<dbReference type="InterPro" id="IPR001623">
    <property type="entry name" value="DnaJ_domain"/>
</dbReference>
<evidence type="ECO:0000256" key="2">
    <source>
        <dbReference type="ARBA" id="ARBA00023125"/>
    </source>
</evidence>
<organism evidence="5 6">
    <name type="scientific">Thiomicrospira cyclica (strain DSM 14477 / JCM 11371 / ALM1)</name>
    <name type="common">Thioalkalimicrobium cyclicum</name>
    <dbReference type="NCBI Taxonomy" id="717773"/>
    <lineage>
        <taxon>Bacteria</taxon>
        <taxon>Pseudomonadati</taxon>
        <taxon>Pseudomonadota</taxon>
        <taxon>Gammaproteobacteria</taxon>
        <taxon>Thiotrichales</taxon>
        <taxon>Piscirickettsiaceae</taxon>
        <taxon>Thiomicrospira</taxon>
    </lineage>
</organism>
<dbReference type="SUPFAM" id="SSF49493">
    <property type="entry name" value="HSP40/DnaJ peptide-binding domain"/>
    <property type="match status" value="2"/>
</dbReference>
<dbReference type="PANTHER" id="PTHR43096">
    <property type="entry name" value="DNAJ HOMOLOG 1, MITOCHONDRIAL-RELATED"/>
    <property type="match status" value="1"/>
</dbReference>
<dbReference type="GO" id="GO:0051082">
    <property type="term" value="F:unfolded protein binding"/>
    <property type="evidence" value="ECO:0007669"/>
    <property type="project" value="InterPro"/>
</dbReference>
<dbReference type="Gene3D" id="2.60.260.20">
    <property type="entry name" value="Urease metallochaperone UreE, N-terminal domain"/>
    <property type="match status" value="2"/>
</dbReference>
<keyword evidence="3" id="KW-0143">Chaperone</keyword>
<dbReference type="Pfam" id="PF00226">
    <property type="entry name" value="DnaJ"/>
    <property type="match status" value="1"/>
</dbReference>
<dbReference type="InterPro" id="IPR008971">
    <property type="entry name" value="HSP40/DnaJ_pept-bd"/>
</dbReference>
<dbReference type="STRING" id="717773.Thicy_1471"/>
<dbReference type="HOGENOM" id="CLU_017633_0_0_6"/>
<dbReference type="OrthoDB" id="9779889at2"/>
<keyword evidence="2" id="KW-0238">DNA-binding</keyword>
<dbReference type="Pfam" id="PF01556">
    <property type="entry name" value="DnaJ_C"/>
    <property type="match status" value="1"/>
</dbReference>
<dbReference type="AlphaFoldDB" id="F6DAH5"/>
<accession>F6DAH5</accession>
<evidence type="ECO:0000256" key="1">
    <source>
        <dbReference type="ARBA" id="ARBA00022490"/>
    </source>
</evidence>
<feature type="domain" description="J" evidence="4">
    <location>
        <begin position="5"/>
        <end position="67"/>
    </location>
</feature>
<keyword evidence="6" id="KW-1185">Reference proteome</keyword>
<proteinExistence type="predicted"/>
<dbReference type="InterPro" id="IPR002939">
    <property type="entry name" value="DnaJ_C"/>
</dbReference>
<dbReference type="PROSITE" id="PS00636">
    <property type="entry name" value="DNAJ_1"/>
    <property type="match status" value="1"/>
</dbReference>
<evidence type="ECO:0000313" key="5">
    <source>
        <dbReference type="EMBL" id="AEG32231.1"/>
    </source>
</evidence>
<dbReference type="CDD" id="cd10747">
    <property type="entry name" value="DnaJ_C"/>
    <property type="match status" value="1"/>
</dbReference>
<evidence type="ECO:0000259" key="4">
    <source>
        <dbReference type="PROSITE" id="PS50076"/>
    </source>
</evidence>
<dbReference type="Gene3D" id="1.10.287.110">
    <property type="entry name" value="DnaJ domain"/>
    <property type="match status" value="1"/>
</dbReference>
<dbReference type="PRINTS" id="PR00625">
    <property type="entry name" value="JDOMAIN"/>
</dbReference>
<dbReference type="RefSeq" id="WP_013836006.1">
    <property type="nucleotide sequence ID" value="NC_015581.1"/>
</dbReference>
<dbReference type="CDD" id="cd06257">
    <property type="entry name" value="DnaJ"/>
    <property type="match status" value="1"/>
</dbReference>
<dbReference type="GO" id="GO:0005737">
    <property type="term" value="C:cytoplasm"/>
    <property type="evidence" value="ECO:0007669"/>
    <property type="project" value="TreeGrafter"/>
</dbReference>
<dbReference type="SUPFAM" id="SSF46565">
    <property type="entry name" value="Chaperone J-domain"/>
    <property type="match status" value="1"/>
</dbReference>
<name>F6DAH5_THICA</name>
<protein>
    <submittedName>
        <fullName evidence="5">Chaperone DnaJ domain protein</fullName>
    </submittedName>
</protein>
<sequence>MEFQDYYKTLGVERNADTATIKKAYRKLAGRYHPDKPDGDENKFKAISEAYEVLSDDKKRAMYDQLGSNYRQGQQFEPPPGFEQMFGGGMGGGGAGGFSDLFESLFRGQGGFGGAGGSPFGGGFGGPRPQKGQDQQVTVSLTLEEAMSGQVRRIKVQKGAESRSLEVKIPAGVKDGQKIRLSGQGQPGRHGGPNGDLYLAVSLLPHKVYRLEGEQLVLDLPVTPWEAALGGKVTVPTLQGKIQLTLPANTPSGKRMRLKGRGYGKPAGDLVVQIFIQIPPANSEADQAWYQTMAQERGFNPRVDWD</sequence>
<dbReference type="Proteomes" id="UP000009232">
    <property type="component" value="Chromosome"/>
</dbReference>
<dbReference type="InterPro" id="IPR018253">
    <property type="entry name" value="DnaJ_domain_CS"/>
</dbReference>
<dbReference type="KEGG" id="tcy:Thicy_1471"/>
<gene>
    <name evidence="5" type="ordered locus">Thicy_1471</name>
</gene>
<dbReference type="eggNOG" id="COG0484">
    <property type="taxonomic scope" value="Bacteria"/>
</dbReference>
<dbReference type="FunFam" id="2.60.260.20:FF:000008">
    <property type="entry name" value="Curved DNA-binding protein"/>
    <property type="match status" value="1"/>
</dbReference>
<dbReference type="PANTHER" id="PTHR43096:SF52">
    <property type="entry name" value="DNAJ HOMOLOG 1, MITOCHONDRIAL-RELATED"/>
    <property type="match status" value="1"/>
</dbReference>
<dbReference type="PROSITE" id="PS50076">
    <property type="entry name" value="DNAJ_2"/>
    <property type="match status" value="1"/>
</dbReference>
<reference evidence="5 6" key="1">
    <citation type="submission" date="2011-05" db="EMBL/GenBank/DDBJ databases">
        <title>Complete sequence of Thioalkalimicrobium cyclicum ALM1.</title>
        <authorList>
            <consortium name="US DOE Joint Genome Institute"/>
            <person name="Lucas S."/>
            <person name="Han J."/>
            <person name="Lapidus A."/>
            <person name="Cheng J.-F."/>
            <person name="Goodwin L."/>
            <person name="Pitluck S."/>
            <person name="Peters L."/>
            <person name="Mikhailova N."/>
            <person name="Davenport K."/>
            <person name="Han C."/>
            <person name="Tapia R."/>
            <person name="Land M."/>
            <person name="Hauser L."/>
            <person name="Kyrpides N."/>
            <person name="Ivanova N."/>
            <person name="Pagani I."/>
            <person name="Kappler U."/>
            <person name="Woyke T."/>
        </authorList>
    </citation>
    <scope>NUCLEOTIDE SEQUENCE [LARGE SCALE GENOMIC DNA]</scope>
    <source>
        <strain evidence="6">DSM 14477 / JCM 11371 / ALM1</strain>
    </source>
</reference>
<dbReference type="InterPro" id="IPR036869">
    <property type="entry name" value="J_dom_sf"/>
</dbReference>
<dbReference type="GO" id="GO:0042026">
    <property type="term" value="P:protein refolding"/>
    <property type="evidence" value="ECO:0007669"/>
    <property type="project" value="TreeGrafter"/>
</dbReference>
<evidence type="ECO:0000313" key="6">
    <source>
        <dbReference type="Proteomes" id="UP000009232"/>
    </source>
</evidence>
<dbReference type="GO" id="GO:0003677">
    <property type="term" value="F:DNA binding"/>
    <property type="evidence" value="ECO:0007669"/>
    <property type="project" value="UniProtKB-KW"/>
</dbReference>
<dbReference type="SMART" id="SM00271">
    <property type="entry name" value="DnaJ"/>
    <property type="match status" value="1"/>
</dbReference>
<evidence type="ECO:0000256" key="3">
    <source>
        <dbReference type="ARBA" id="ARBA00023186"/>
    </source>
</evidence>
<dbReference type="EMBL" id="CP002776">
    <property type="protein sequence ID" value="AEG32231.1"/>
    <property type="molecule type" value="Genomic_DNA"/>
</dbReference>
<keyword evidence="1" id="KW-0963">Cytoplasm</keyword>